<dbReference type="OMA" id="LDQKHED"/>
<dbReference type="InterPro" id="IPR019734">
    <property type="entry name" value="TPR_rpt"/>
</dbReference>
<dbReference type="eggNOG" id="KOG4151">
    <property type="taxonomic scope" value="Eukaryota"/>
</dbReference>
<dbReference type="PANTHER" id="PTHR45994:SF1">
    <property type="entry name" value="FI21225P1"/>
    <property type="match status" value="1"/>
</dbReference>
<dbReference type="InterPro" id="IPR011989">
    <property type="entry name" value="ARM-like"/>
</dbReference>
<organism evidence="4 5">
    <name type="scientific">Globisporangium ultimum (strain ATCC 200006 / CBS 805.95 / DAOM BR144)</name>
    <name type="common">Pythium ultimum</name>
    <dbReference type="NCBI Taxonomy" id="431595"/>
    <lineage>
        <taxon>Eukaryota</taxon>
        <taxon>Sar</taxon>
        <taxon>Stramenopiles</taxon>
        <taxon>Oomycota</taxon>
        <taxon>Peronosporomycetes</taxon>
        <taxon>Pythiales</taxon>
        <taxon>Pythiaceae</taxon>
        <taxon>Globisporangium</taxon>
    </lineage>
</organism>
<dbReference type="GO" id="GO:0005737">
    <property type="term" value="C:cytoplasm"/>
    <property type="evidence" value="ECO:0007669"/>
    <property type="project" value="UniProtKB-SubCell"/>
</dbReference>
<keyword evidence="2" id="KW-0963">Cytoplasm</keyword>
<dbReference type="EnsemblProtists" id="PYU1_T011785">
    <property type="protein sequence ID" value="PYU1_T011785"/>
    <property type="gene ID" value="PYU1_G011759"/>
</dbReference>
<dbReference type="Pfam" id="PF00515">
    <property type="entry name" value="TPR_1"/>
    <property type="match status" value="1"/>
</dbReference>
<dbReference type="EMBL" id="GL376637">
    <property type="status" value="NOT_ANNOTATED_CDS"/>
    <property type="molecule type" value="Genomic_DNA"/>
</dbReference>
<reference evidence="4" key="3">
    <citation type="submission" date="2015-02" db="UniProtKB">
        <authorList>
            <consortium name="EnsemblProtists"/>
        </authorList>
    </citation>
    <scope>IDENTIFICATION</scope>
    <source>
        <strain evidence="4">DAOM BR144</strain>
    </source>
</reference>
<dbReference type="STRING" id="431595.K3X3I6"/>
<evidence type="ECO:0000313" key="4">
    <source>
        <dbReference type="EnsemblProtists" id="PYU1_T011785"/>
    </source>
</evidence>
<reference evidence="5" key="1">
    <citation type="journal article" date="2010" name="Genome Biol.">
        <title>Genome sequence of the necrotrophic plant pathogen Pythium ultimum reveals original pathogenicity mechanisms and effector repertoire.</title>
        <authorList>
            <person name="Levesque C.A."/>
            <person name="Brouwer H."/>
            <person name="Cano L."/>
            <person name="Hamilton J.P."/>
            <person name="Holt C."/>
            <person name="Huitema E."/>
            <person name="Raffaele S."/>
            <person name="Robideau G.P."/>
            <person name="Thines M."/>
            <person name="Win J."/>
            <person name="Zerillo M.M."/>
            <person name="Beakes G.W."/>
            <person name="Boore J.L."/>
            <person name="Busam D."/>
            <person name="Dumas B."/>
            <person name="Ferriera S."/>
            <person name="Fuerstenberg S.I."/>
            <person name="Gachon C.M."/>
            <person name="Gaulin E."/>
            <person name="Govers F."/>
            <person name="Grenville-Briggs L."/>
            <person name="Horner N."/>
            <person name="Hostetler J."/>
            <person name="Jiang R.H."/>
            <person name="Johnson J."/>
            <person name="Krajaejun T."/>
            <person name="Lin H."/>
            <person name="Meijer H.J."/>
            <person name="Moore B."/>
            <person name="Morris P."/>
            <person name="Phuntmart V."/>
            <person name="Puiu D."/>
            <person name="Shetty J."/>
            <person name="Stajich J.E."/>
            <person name="Tripathy S."/>
            <person name="Wawra S."/>
            <person name="van West P."/>
            <person name="Whitty B.R."/>
            <person name="Coutinho P.M."/>
            <person name="Henrissat B."/>
            <person name="Martin F."/>
            <person name="Thomas P.D."/>
            <person name="Tyler B.M."/>
            <person name="De Vries R.P."/>
            <person name="Kamoun S."/>
            <person name="Yandell M."/>
            <person name="Tisserat N."/>
            <person name="Buell C.R."/>
        </authorList>
    </citation>
    <scope>NUCLEOTIDE SEQUENCE</scope>
    <source>
        <strain evidence="5">DAOM:BR144</strain>
    </source>
</reference>
<comment type="subcellular location">
    <subcellularLocation>
        <location evidence="1">Cytoplasm</location>
    </subcellularLocation>
</comment>
<dbReference type="SUPFAM" id="SSF48371">
    <property type="entry name" value="ARM repeat"/>
    <property type="match status" value="1"/>
</dbReference>
<dbReference type="SUPFAM" id="SSF48452">
    <property type="entry name" value="TPR-like"/>
    <property type="match status" value="1"/>
</dbReference>
<protein>
    <submittedName>
        <fullName evidence="4">Uncharacterized protein</fullName>
    </submittedName>
</protein>
<keyword evidence="3" id="KW-0802">TPR repeat</keyword>
<dbReference type="Proteomes" id="UP000019132">
    <property type="component" value="Unassembled WGS sequence"/>
</dbReference>
<dbReference type="SMART" id="SM00028">
    <property type="entry name" value="TPR"/>
    <property type="match status" value="3"/>
</dbReference>
<accession>K3X3I6</accession>
<sequence length="1049" mass="115890">MEQFRTEGNALFSAKQYAQAIDKYTEGLALKPSFNARRDEVDAQRVLLWNNRAMCHLQLKQFDAAAADCSAALEKDPKNEKARYRRAQAYVGLGNFVQAFTDIRLVLQLNPSNKQAIALARKIKDTVQDDVHGLQKALETIVNGTENGANELKEQLPRTEEALKFLEMKCFSDLASLPRELESKGGLVVLWRVVEVLLKLHDSTKDDEGAQNAVLSVLTHVVGLLAVVASSSMDLAATVYQRSGPSTFHSLIELLHAQVAQEYADENAISRSVMPLAGRKSIVKLCAFLFKHLMLTTDDDQEIRRVLSGIFDGLRSRELELQISGLDGLLHFISTAATATVSKESVSALKQKTLHFANLAQEMGIFSLFHTKAANALHIDAVSSLASKEILLSRLPLVFTQCLSQFEGNDALLKKLVRDYCVSPVLVTNPKDRNLLELASASCLLLSALFLSNSKLALWAVQQTGNDGTVFLSRIHDFLAASKTFDDKRERTRQFQEIWVDCVASVCGVENGTSFVPPALRVEIFKMLKAAMDDEDLVLKASALSIQVKIAIVEKTLELETIDGQLLMANIFDILERAHAFETATVERQMFWSGASPKERGIEALSYMITMTPVKDAFVKRPDAVTSVFKVDFPASKSASSDHHAHVGYRSNVYYGIGYILHHVLTAESALKKKQMDGMEMTAEQYEELQKALKQKSALEDGDSPEKVHARVKKLATSRDVLTTLVQLLKYSTTKSQNVVEMAVLSALHAAEVAEIRGNLVQSGVFQSLIPLSLHSNALASGKDKKPLAKQTHGTKISNSAGQAIAKILISTNPNLVSSSSLFSSIRPLLDLCKGDTQLLQFEALMALTNIASVSDETKNRIVTEPQGLATLQYLQFSEHELVRRAATEAVCNLLPNEEVIEKVFMNEEKLRLWLAFASVDEETEDFETARAAGGALAMVSQVPQVSWLLMKHGGLKAFTRVIEESKHDESLHRAFFAMENMFEALNNFTSDDDAEKVQEKQEFMEEIKLHRAALTKRLKELLPKSGSPSTPVNDAAQSLLGSLLKLSK</sequence>
<feature type="repeat" description="TPR" evidence="3">
    <location>
        <begin position="80"/>
        <end position="113"/>
    </location>
</feature>
<dbReference type="Gene3D" id="1.25.10.10">
    <property type="entry name" value="Leucine-rich Repeat Variant"/>
    <property type="match status" value="1"/>
</dbReference>
<dbReference type="Gene3D" id="1.25.40.10">
    <property type="entry name" value="Tetratricopeptide repeat domain"/>
    <property type="match status" value="1"/>
</dbReference>
<dbReference type="InterPro" id="IPR016024">
    <property type="entry name" value="ARM-type_fold"/>
</dbReference>
<dbReference type="PANTHER" id="PTHR45994">
    <property type="entry name" value="FI21225P1"/>
    <property type="match status" value="1"/>
</dbReference>
<evidence type="ECO:0000256" key="1">
    <source>
        <dbReference type="ARBA" id="ARBA00004496"/>
    </source>
</evidence>
<name>K3X3I6_GLOUD</name>
<proteinExistence type="predicted"/>
<evidence type="ECO:0000313" key="5">
    <source>
        <dbReference type="Proteomes" id="UP000019132"/>
    </source>
</evidence>
<keyword evidence="5" id="KW-1185">Reference proteome</keyword>
<evidence type="ECO:0000256" key="2">
    <source>
        <dbReference type="ARBA" id="ARBA00022490"/>
    </source>
</evidence>
<dbReference type="GO" id="GO:0051879">
    <property type="term" value="F:Hsp90 protein binding"/>
    <property type="evidence" value="ECO:0007669"/>
    <property type="project" value="TreeGrafter"/>
</dbReference>
<dbReference type="HOGENOM" id="CLU_004628_0_0_1"/>
<dbReference type="InParanoid" id="K3X3I6"/>
<dbReference type="AlphaFoldDB" id="K3X3I6"/>
<reference evidence="5" key="2">
    <citation type="submission" date="2010-04" db="EMBL/GenBank/DDBJ databases">
        <authorList>
            <person name="Buell R."/>
            <person name="Hamilton J."/>
            <person name="Hostetler J."/>
        </authorList>
    </citation>
    <scope>NUCLEOTIDE SEQUENCE [LARGE SCALE GENOMIC DNA]</scope>
    <source>
        <strain evidence="5">DAOM:BR144</strain>
    </source>
</reference>
<dbReference type="VEuPathDB" id="FungiDB:PYU1_G011759"/>
<dbReference type="PROSITE" id="PS50005">
    <property type="entry name" value="TPR"/>
    <property type="match status" value="1"/>
</dbReference>
<evidence type="ECO:0000256" key="3">
    <source>
        <dbReference type="PROSITE-ProRule" id="PRU00339"/>
    </source>
</evidence>
<dbReference type="InterPro" id="IPR011990">
    <property type="entry name" value="TPR-like_helical_dom_sf"/>
</dbReference>